<feature type="domain" description="SLH" evidence="2">
    <location>
        <begin position="79"/>
        <end position="142"/>
    </location>
</feature>
<dbReference type="InterPro" id="IPR001119">
    <property type="entry name" value="SLH_dom"/>
</dbReference>
<gene>
    <name evidence="3" type="ORF">SporoS204_13215</name>
</gene>
<feature type="domain" description="SLH" evidence="2">
    <location>
        <begin position="143"/>
        <end position="205"/>
    </location>
</feature>
<reference evidence="3 4" key="1">
    <citation type="submission" date="2016-04" db="EMBL/GenBank/DDBJ databases">
        <title>Comparative Genomics and Epigenetics of Sporosarcina ureae.</title>
        <authorList>
            <person name="Oliver A.S."/>
            <person name="Cooper K.K."/>
        </authorList>
    </citation>
    <scope>NUCLEOTIDE SEQUENCE [LARGE SCALE GENOMIC DNA]</scope>
    <source>
        <strain evidence="3 4">S204</strain>
    </source>
</reference>
<keyword evidence="4" id="KW-1185">Reference proteome</keyword>
<keyword evidence="1" id="KW-0732">Signal</keyword>
<dbReference type="EMBL" id="CP015108">
    <property type="protein sequence ID" value="ARF15022.1"/>
    <property type="molecule type" value="Genomic_DNA"/>
</dbReference>
<dbReference type="Proteomes" id="UP000192486">
    <property type="component" value="Chromosome"/>
</dbReference>
<evidence type="ECO:0000259" key="2">
    <source>
        <dbReference type="PROSITE" id="PS51272"/>
    </source>
</evidence>
<evidence type="ECO:0000256" key="1">
    <source>
        <dbReference type="SAM" id="SignalP"/>
    </source>
</evidence>
<evidence type="ECO:0000313" key="4">
    <source>
        <dbReference type="Proteomes" id="UP000192486"/>
    </source>
</evidence>
<accession>A0ABN4YQ91</accession>
<organism evidence="3 4">
    <name type="scientific">Sporosarcina ureae</name>
    <dbReference type="NCBI Taxonomy" id="1571"/>
    <lineage>
        <taxon>Bacteria</taxon>
        <taxon>Bacillati</taxon>
        <taxon>Bacillota</taxon>
        <taxon>Bacilli</taxon>
        <taxon>Bacillales</taxon>
        <taxon>Caryophanaceae</taxon>
        <taxon>Sporosarcina</taxon>
    </lineage>
</organism>
<dbReference type="RefSeq" id="WP_037561361.1">
    <property type="nucleotide sequence ID" value="NZ_CP015108.1"/>
</dbReference>
<protein>
    <recommendedName>
        <fullName evidence="2">SLH domain-containing protein</fullName>
    </recommendedName>
</protein>
<sequence>MKRLITVLILLLLIASPIFTPVASANDFTSHQMQQELTFWIDKGVIQKDAKGNVYPNRAVTRGEFASYLARSLALPASTRYTFKDLKANHSRTIEIQNAAGAGILAGYPDGTFKANQQITRQQMAGMIFKAFRFLDIPVNSKTVQFKDSKKISTNFIPAVSAASSLNIIRGDQGYFKPTSNATIAHASAFLFRMFAVADGKGNTRPPTNVGGTDNPKVHKVSSISNSQLNVTDESYITFEDALAAYNASSIIQTISVHNKIIKMKSGQAFASENPKQYTSLYSDPALKNEVTYVQKGYELDYIGSSPERVVVDVGGYTYYAKHAEIDLVPSLLSKGASQYKVTSDGLLIHQPYYRTYDAKTKQYKGSYAEYTVGPASPAMKKGQTYTSNDGVHFKELNGSATITYYPYFQFQSVRQPSTYTGQELDRFISNALQARQKTGIARYKNATSKSKLIGLGTYVKQMEKQHNVNAMFILATAIHESDYGMSGNAQQKNNIFGIRVFDSSPDKGEVYGNPTRSVDAFITRYINLNYANPLGAYANGAAPGNKAVGFNMKYASDPFWGSKIAGHMWRIDQFLGNKDANQAQLAVISYTGNTAVNIRTSPETVNRNNILFSYKPKHPGNLAAFGYPLIVTDRTTGADGFVWYKVRMDINPGTTQINEPYGWIRSDLVTLVN</sequence>
<dbReference type="PROSITE" id="PS51272">
    <property type="entry name" value="SLH"/>
    <property type="match status" value="2"/>
</dbReference>
<name>A0ABN4YQ91_SPOUR</name>
<proteinExistence type="predicted"/>
<dbReference type="Gene3D" id="1.10.530.10">
    <property type="match status" value="1"/>
</dbReference>
<dbReference type="InterPro" id="IPR002901">
    <property type="entry name" value="MGlyc_endo_b_GlcNAc-like_dom"/>
</dbReference>
<evidence type="ECO:0000313" key="3">
    <source>
        <dbReference type="EMBL" id="ARF15022.1"/>
    </source>
</evidence>
<dbReference type="Pfam" id="PF01832">
    <property type="entry name" value="Glucosaminidase"/>
    <property type="match status" value="1"/>
</dbReference>
<feature type="chain" id="PRO_5045469454" description="SLH domain-containing protein" evidence="1">
    <location>
        <begin position="26"/>
        <end position="674"/>
    </location>
</feature>
<feature type="signal peptide" evidence="1">
    <location>
        <begin position="1"/>
        <end position="25"/>
    </location>
</feature>
<dbReference type="Pfam" id="PF00395">
    <property type="entry name" value="SLH"/>
    <property type="match status" value="3"/>
</dbReference>